<dbReference type="EMBL" id="LXJZ01000091">
    <property type="protein sequence ID" value="OAJ61492.1"/>
    <property type="molecule type" value="Genomic_DNA"/>
</dbReference>
<accession>A0A1A9NBJ2</accession>
<dbReference type="Proteomes" id="UP000078116">
    <property type="component" value="Unassembled WGS sequence"/>
</dbReference>
<organism evidence="2 4">
    <name type="scientific">Paraburkholderia ginsengiterrae</name>
    <dbReference type="NCBI Taxonomy" id="1462993"/>
    <lineage>
        <taxon>Bacteria</taxon>
        <taxon>Pseudomonadati</taxon>
        <taxon>Pseudomonadota</taxon>
        <taxon>Betaproteobacteria</taxon>
        <taxon>Burkholderiales</taxon>
        <taxon>Burkholderiaceae</taxon>
        <taxon>Paraburkholderia</taxon>
    </lineage>
</organism>
<sequence length="588" mass="59970">MNAIGKQLKNFPGAGQIQSADVFYLSQNGVEVAATATQVQAAMAVNNARETFTAGPLFTASISGTVMTVTAVASGTLAAGQTVFGASVAGSPAIIPGGTGTGGTGTYNLSVSQSTIGSESMGAASATQFAPGFSSSITLAGTYGSINNIDLYFDATPQLDSTLAGQVLSFNPTVPAGVQQIVIIGGTARAIAAPSSNSVIDASVATGTRLYNRIYDIPSLRDPAFGGKCDGSTDDTAAFQAAVNSVPNGKTLEIFVPASAVVNGTVTAGAGTVAWRFAQGATLLGTGSLPFHASSMSFITTANVGKRSSIWHGTNANPTTDGTTATIYNQRVDKSTAGDSPANLIFLQYNALKRQAGGTGWLTTNYNYLEDASTTGAAQSVAVSGSAHATGNAAVWALYGEAVSSNSASTITALEVDAQNFSGVNYAYNDTYPVTYPFSCGIWAASVGNAKNSFAMGIGLAGSVANNWHVGLYMQTFSIDHIGIDIQAQPPTLINFKYGASTDGTGITPGGIGLDVGKAVVAAYGTGDDNCAVHLRDQRLGFGDTTAHYCYMTYNAASNQLEIWAKVAGTQTRICHLPLGTTGNWVAA</sequence>
<dbReference type="Gene3D" id="2.160.20.10">
    <property type="entry name" value="Single-stranded right-handed beta-helix, Pectin lyase-like"/>
    <property type="match status" value="1"/>
</dbReference>
<evidence type="ECO:0000313" key="2">
    <source>
        <dbReference type="EMBL" id="OAJ62895.1"/>
    </source>
</evidence>
<dbReference type="Proteomes" id="UP000077961">
    <property type="component" value="Unassembled WGS sequence"/>
</dbReference>
<dbReference type="AlphaFoldDB" id="A0A1A9NBJ2"/>
<keyword evidence="3" id="KW-1185">Reference proteome</keyword>
<gene>
    <name evidence="1" type="ORF">A6V36_24275</name>
    <name evidence="2" type="ORF">A6V37_22055</name>
</gene>
<protein>
    <recommendedName>
        <fullName evidence="5">Pectate lyase superfamily protein domain-containing protein</fullName>
    </recommendedName>
</protein>
<evidence type="ECO:0000313" key="3">
    <source>
        <dbReference type="Proteomes" id="UP000077961"/>
    </source>
</evidence>
<evidence type="ECO:0000313" key="1">
    <source>
        <dbReference type="EMBL" id="OAJ61492.1"/>
    </source>
</evidence>
<comment type="caution">
    <text evidence="2">The sequence shown here is derived from an EMBL/GenBank/DDBJ whole genome shotgun (WGS) entry which is preliminary data.</text>
</comment>
<name>A0A1A9NBJ2_9BURK</name>
<dbReference type="InterPro" id="IPR011050">
    <property type="entry name" value="Pectin_lyase_fold/virulence"/>
</dbReference>
<evidence type="ECO:0008006" key="5">
    <source>
        <dbReference type="Google" id="ProtNLM"/>
    </source>
</evidence>
<reference evidence="3 4" key="1">
    <citation type="submission" date="2016-04" db="EMBL/GenBank/DDBJ databases">
        <title>Reclassification of Paraburkholderia panaciterrae (Farh et al. 2015) Dobritsa &amp; Samadpour 2016 as a later homotypic synonym of Paraburkholderia ginsengiterrae (Farh et al. 2015) Dobritsa &amp; Samadpour 2016.</title>
        <authorList>
            <person name="Dobritsa A.P."/>
            <person name="Kutumbaka K."/>
            <person name="Samadpour M."/>
        </authorList>
    </citation>
    <scope>NUCLEOTIDE SEQUENCE [LARGE SCALE GENOMIC DNA]</scope>
    <source>
        <strain evidence="2 4">DCY85</strain>
        <strain evidence="1 3">DCY85-1</strain>
    </source>
</reference>
<dbReference type="EMBL" id="LXKA01000154">
    <property type="protein sequence ID" value="OAJ62895.1"/>
    <property type="molecule type" value="Genomic_DNA"/>
</dbReference>
<dbReference type="SUPFAM" id="SSF51126">
    <property type="entry name" value="Pectin lyase-like"/>
    <property type="match status" value="1"/>
</dbReference>
<dbReference type="RefSeq" id="WP_064266323.1">
    <property type="nucleotide sequence ID" value="NZ_LXJZ01000091.1"/>
</dbReference>
<dbReference type="InterPro" id="IPR012334">
    <property type="entry name" value="Pectin_lyas_fold"/>
</dbReference>
<evidence type="ECO:0000313" key="4">
    <source>
        <dbReference type="Proteomes" id="UP000078116"/>
    </source>
</evidence>
<proteinExistence type="predicted"/>